<protein>
    <submittedName>
        <fullName evidence="1">Uncharacterized protein</fullName>
    </submittedName>
</protein>
<sequence>MAEEESLESKEVWVQKAETKSGTKHNFWATPNEDVKEFIRKLEVLSYNKGGVIVVNWKSIVEEAGSSFV</sequence>
<evidence type="ECO:0000313" key="1">
    <source>
        <dbReference type="EMBL" id="KKN69638.1"/>
    </source>
</evidence>
<reference evidence="1" key="1">
    <citation type="journal article" date="2015" name="Nature">
        <title>Complex archaea that bridge the gap between prokaryotes and eukaryotes.</title>
        <authorList>
            <person name="Spang A."/>
            <person name="Saw J.H."/>
            <person name="Jorgensen S.L."/>
            <person name="Zaremba-Niedzwiedzka K."/>
            <person name="Martijn J."/>
            <person name="Lind A.E."/>
            <person name="van Eijk R."/>
            <person name="Schleper C."/>
            <person name="Guy L."/>
            <person name="Ettema T.J."/>
        </authorList>
    </citation>
    <scope>NUCLEOTIDE SEQUENCE</scope>
</reference>
<accession>A0A0F9VV71</accession>
<gene>
    <name evidence="1" type="ORF">LCGC14_0439410</name>
</gene>
<comment type="caution">
    <text evidence="1">The sequence shown here is derived from an EMBL/GenBank/DDBJ whole genome shotgun (WGS) entry which is preliminary data.</text>
</comment>
<proteinExistence type="predicted"/>
<name>A0A0F9VV71_9ZZZZ</name>
<organism evidence="1">
    <name type="scientific">marine sediment metagenome</name>
    <dbReference type="NCBI Taxonomy" id="412755"/>
    <lineage>
        <taxon>unclassified sequences</taxon>
        <taxon>metagenomes</taxon>
        <taxon>ecological metagenomes</taxon>
    </lineage>
</organism>
<dbReference type="AlphaFoldDB" id="A0A0F9VV71"/>
<dbReference type="EMBL" id="LAZR01000422">
    <property type="protein sequence ID" value="KKN69638.1"/>
    <property type="molecule type" value="Genomic_DNA"/>
</dbReference>